<dbReference type="AlphaFoldDB" id="A0A081NI82"/>
<keyword evidence="2" id="KW-1185">Reference proteome</keyword>
<dbReference type="Proteomes" id="UP000028073">
    <property type="component" value="Unassembled WGS sequence"/>
</dbReference>
<reference evidence="1 2" key="1">
    <citation type="submission" date="2014-06" db="EMBL/GenBank/DDBJ databases">
        <title>Whole Genome Sequences of Three Symbiotic Endozoicomonas Bacteria.</title>
        <authorList>
            <person name="Neave M.J."/>
            <person name="Apprill A."/>
            <person name="Voolstra C.R."/>
        </authorList>
    </citation>
    <scope>NUCLEOTIDE SEQUENCE [LARGE SCALE GENOMIC DNA]</scope>
    <source>
        <strain evidence="1 2">DSM 25634</strain>
    </source>
</reference>
<evidence type="ECO:0000313" key="2">
    <source>
        <dbReference type="Proteomes" id="UP000028073"/>
    </source>
</evidence>
<dbReference type="EMBL" id="JOKH01000002">
    <property type="protein sequence ID" value="KEQ18155.1"/>
    <property type="molecule type" value="Genomic_DNA"/>
</dbReference>
<organism evidence="1 2">
    <name type="scientific">Endozoicomonas numazuensis</name>
    <dbReference type="NCBI Taxonomy" id="1137799"/>
    <lineage>
        <taxon>Bacteria</taxon>
        <taxon>Pseudomonadati</taxon>
        <taxon>Pseudomonadota</taxon>
        <taxon>Gammaproteobacteria</taxon>
        <taxon>Oceanospirillales</taxon>
        <taxon>Endozoicomonadaceae</taxon>
        <taxon>Endozoicomonas</taxon>
    </lineage>
</organism>
<gene>
    <name evidence="1" type="ORF">GZ78_11405</name>
</gene>
<accession>A0A081NI82</accession>
<name>A0A081NI82_9GAMM</name>
<evidence type="ECO:0000313" key="1">
    <source>
        <dbReference type="EMBL" id="KEQ18155.1"/>
    </source>
</evidence>
<proteinExistence type="predicted"/>
<comment type="caution">
    <text evidence="1">The sequence shown here is derived from an EMBL/GenBank/DDBJ whole genome shotgun (WGS) entry which is preliminary data.</text>
</comment>
<protein>
    <submittedName>
        <fullName evidence="1">Uncharacterized protein</fullName>
    </submittedName>
</protein>
<sequence length="82" mass="9334">MNNVAIIGYDSEGAVKQLAESAAMENRRVIVDPDLNVLSPRLMSQIRESVRQKNLDSWDKLIEKYPENIVRIKEGDDPICSF</sequence>